<feature type="region of interest" description="Disordered" evidence="3">
    <location>
        <begin position="975"/>
        <end position="1051"/>
    </location>
</feature>
<dbReference type="GO" id="GO:0016603">
    <property type="term" value="F:glutaminyl-peptide cyclotransferase activity"/>
    <property type="evidence" value="ECO:0007669"/>
    <property type="project" value="InterPro"/>
</dbReference>
<dbReference type="InterPro" id="IPR016024">
    <property type="entry name" value="ARM-type_fold"/>
</dbReference>
<proteinExistence type="predicted"/>
<accession>A0A0C9LPB3</accession>
<keyword evidence="6" id="KW-1185">Reference proteome</keyword>
<dbReference type="PROSITE" id="PS50085">
    <property type="entry name" value="RAPGAP"/>
    <property type="match status" value="1"/>
</dbReference>
<feature type="compositionally biased region" description="Polar residues" evidence="3">
    <location>
        <begin position="33"/>
        <end position="44"/>
    </location>
</feature>
<feature type="region of interest" description="Disordered" evidence="3">
    <location>
        <begin position="542"/>
        <end position="606"/>
    </location>
</feature>
<dbReference type="PANTHER" id="PTHR10063:SF11">
    <property type="entry name" value="RHO GTPASE-ACTIVATING PROTEIN CG5521-RELATED"/>
    <property type="match status" value="1"/>
</dbReference>
<feature type="compositionally biased region" description="Basic and acidic residues" evidence="3">
    <location>
        <begin position="888"/>
        <end position="898"/>
    </location>
</feature>
<evidence type="ECO:0000256" key="3">
    <source>
        <dbReference type="SAM" id="MobiDB-lite"/>
    </source>
</evidence>
<dbReference type="GO" id="GO:0005634">
    <property type="term" value="C:nucleus"/>
    <property type="evidence" value="ECO:0007669"/>
    <property type="project" value="InterPro"/>
</dbReference>
<dbReference type="GO" id="GO:0051056">
    <property type="term" value="P:regulation of small GTPase mediated signal transduction"/>
    <property type="evidence" value="ECO:0007669"/>
    <property type="project" value="InterPro"/>
</dbReference>
<dbReference type="InterPro" id="IPR007484">
    <property type="entry name" value="Peptidase_M28"/>
</dbReference>
<feature type="compositionally biased region" description="Low complexity" evidence="3">
    <location>
        <begin position="975"/>
        <end position="1010"/>
    </location>
</feature>
<evidence type="ECO:0000256" key="1">
    <source>
        <dbReference type="ARBA" id="ARBA00022468"/>
    </source>
</evidence>
<dbReference type="InterPro" id="IPR046859">
    <property type="entry name" value="RGPA/RALGAPB_N"/>
</dbReference>
<feature type="compositionally biased region" description="Polar residues" evidence="3">
    <location>
        <begin position="593"/>
        <end position="606"/>
    </location>
</feature>
<dbReference type="Pfam" id="PF20412">
    <property type="entry name" value="RALGAPB_N"/>
    <property type="match status" value="1"/>
</dbReference>
<dbReference type="FunFam" id="3.40.50.11210:FF:000001">
    <property type="entry name" value="Ral GTPase-activating protein subunit alpha-1 isoform 1"/>
    <property type="match status" value="1"/>
</dbReference>
<dbReference type="InterPro" id="IPR000331">
    <property type="entry name" value="Rap/Ran_GAP_dom"/>
</dbReference>
<feature type="compositionally biased region" description="Polar residues" evidence="3">
    <location>
        <begin position="241"/>
        <end position="250"/>
    </location>
</feature>
<feature type="region of interest" description="Disordered" evidence="3">
    <location>
        <begin position="939"/>
        <end position="962"/>
    </location>
</feature>
<reference evidence="5" key="1">
    <citation type="submission" date="2014-09" db="EMBL/GenBank/DDBJ databases">
        <title>Draft genome sequence of an oleaginous Mucoromycotina fungus Mucor ambiguus NBRC6742.</title>
        <authorList>
            <person name="Takeda I."/>
            <person name="Yamane N."/>
            <person name="Morita T."/>
            <person name="Tamano K."/>
            <person name="Machida M."/>
            <person name="Baker S."/>
            <person name="Koike H."/>
        </authorList>
    </citation>
    <scope>NUCLEOTIDE SEQUENCE</scope>
    <source>
        <strain evidence="5">NBRC 6742</strain>
    </source>
</reference>
<evidence type="ECO:0000256" key="2">
    <source>
        <dbReference type="ARBA" id="ARBA00022553"/>
    </source>
</evidence>
<dbReference type="InterPro" id="IPR035974">
    <property type="entry name" value="Rap/Ran-GAP_sf"/>
</dbReference>
<dbReference type="EMBL" id="DF836290">
    <property type="protein sequence ID" value="GAN00690.1"/>
    <property type="molecule type" value="Genomic_DNA"/>
</dbReference>
<dbReference type="Proteomes" id="UP000053815">
    <property type="component" value="Unassembled WGS sequence"/>
</dbReference>
<dbReference type="SUPFAM" id="SSF53187">
    <property type="entry name" value="Zn-dependent exopeptidases"/>
    <property type="match status" value="1"/>
</dbReference>
<feature type="compositionally biased region" description="Gly residues" evidence="3">
    <location>
        <begin position="1011"/>
        <end position="1047"/>
    </location>
</feature>
<dbReference type="CDD" id="cd03880">
    <property type="entry name" value="M28_QC_like"/>
    <property type="match status" value="1"/>
</dbReference>
<dbReference type="GO" id="GO:0005737">
    <property type="term" value="C:cytoplasm"/>
    <property type="evidence" value="ECO:0007669"/>
    <property type="project" value="TreeGrafter"/>
</dbReference>
<feature type="compositionally biased region" description="Polar residues" evidence="3">
    <location>
        <begin position="1563"/>
        <end position="1577"/>
    </location>
</feature>
<feature type="compositionally biased region" description="Low complexity" evidence="3">
    <location>
        <begin position="543"/>
        <end position="583"/>
    </location>
</feature>
<dbReference type="SUPFAM" id="SSF111347">
    <property type="entry name" value="Rap/Ran-GAP"/>
    <property type="match status" value="1"/>
</dbReference>
<feature type="region of interest" description="Disordered" evidence="3">
    <location>
        <begin position="241"/>
        <end position="261"/>
    </location>
</feature>
<sequence length="2468" mass="275716">MRKAAPSSLTPKKGFAPSSSSTAGPPLPDKPKSATSDTMDTNTLGLDVPILPSTSTFTLSSAKDDKPEKLKKKAKNFLDERQKTKSRAQSLWSFIDATNTFDQARFFQEHAEQVFQVVFETCIHQIEKIKHKSERPSSWNSKELVNLQKTLLLLRKIFLYVPELMRNGWQRHNIAIILTYVLDHGNHPRLRALGFQLLLLWLNDQVVEYPECMNLFANAISLDLFVLDEIQYYNTYSNSADSNTTHTTPVIPTPMHATTHLTSPTNIQDVEEPPASNKLHSSGLQFVKKLRESHADKQINHGLQRDDKIRSSPIELRQRLILGDDTQPLFPNPVQPTFNDSIALIHIFISNLVRLAFVAAGSPPPPDEYDYPPGDHFEPDDGIATGVGIDAATASAKFLFKIFKTHYMTKFVPLISKSLHVEGTSKAGVCGFPSCPPSILRSLLRFLIGYCLDNNSHQSNTHWPHLSHTAAAAATPSSSPATPILKSIVLSSHETREMLHEIIRQSLILPCSNSQYRDITRGAIHILGVWILGSEDERPSFLRRSGGSSSVVTRSSSTASVSNSTDNVSIISSSRVMSTSPVSEEPPHPSLPQPTASTKTANQEEYSDANTFLRRYLLMIKLIFEDRTPRKSGGSRDMMVANVQQVTDWEGLVALYKDAINVYRAIAVSRGGIEIEWESWELLLQCLLDIQQWFMSQPEKYSRIPVQTLAEELADYIWETLLHAFIRAKITHTELWHNLKIHMVSSMRWVQALNQWVRIMQKLTRLLSSRLYKVEYELYPETKYRLIEEFPSSANSNSNRYSTHFNINSGGTIMNSANSNSNNNAGGTNTTSGRALSGGVGGNPRVKVRSRHLSMQGNPRHGGGSLKRGASGRPLSACGSEGQLTDMKSSEKQQHVEPQEAQPVPEGSVSTILRNLSSASLSDIANTFKTDRKSTNLTASVVDEESEEEAENREHSKQNIKFGIKKNIIPSASFSNTPSSSIHSSSNIQPSNTSIGRRSNTNNSGNSLTGGSSGGVGGGSGASLGGGHNGSAAVGGGNGSSSSGGAGEKSVGRRAISIQQLDTLWQDSGSKLLNFVHHGDINASPQVSSSKAGSKDEEKKGVIDWDHTSGSSIEDMSTKSNRTSSSSAWPAGETLSMMTNPASVTEKLPTSLGVFRSSEFLVLSNLPYDGQQVLSIWKNMLLTIGNINQIEGPQNHAIAMHCVVEIWDTLRLVRAQQPYRDIPIPAMFEAAPWFFQATELPSAFDAGKAAAYGSLCRLMSQRPEETVPEGYFAAFYKCILKGLASSDTTIMQAIILNSERLFGSSLPGVHILIPSFIGAIEKLLLHNSPREIVPCNVRKSCITILGSLVSISNHLSNVAIQTDELNMAWIQGFHQGKSFSFADVKVWLKNVFIQLVNVGHVPQLEQDTDTHCMLLGALCALILDELLSCDTPQHDIVHECVLSLVNHLYWCNISVVNTVCDCLNTIAQVYKDKLDPEGILVQEILTRVIDSLNIHLKYYEKSSKGGRGFIISKLFSCLLEWIMSIEPSILTETDLCQLVFDVIELALHVALDSNDKLLPRPPTTTSTNDGNRSSPQNKMKEVSFKFKSSEKRPAFHQQEEVVGPDVPENDRGYVKESAEAVLLHLLHHFNNFAPPYGPATIHSTIIGPGVSQDDAEYHQYQYFSFNDTTIVAFVELPKSETRKYAQARMIIRDLTGRYVWDTQLEPKLGPSETHVSMENKFILRQDVCIQSFDDEVPQDIQTRQASQDPMGSLLKRIGDLHPDCLLDPSLPLNVPSNETLLQAEMVGNLGSQLNDYLQKEAQNNQQQESDVQLWYSKMNMLRKKEIEDGILKRGESMQAHLMAHFSSRKDFLPAFPNEAEKPHVPFQQSRLLMSHMGFVHYNQLKNGSFQMLNKTPALYRDLRGLDRKHGRETMKIGLIYVAHGQEDEQSILQNSRGSDKYNAFVNSLGWEINIATHTGYLGGLERNLTNGTRASYYCSSSIEMIFHDVTKMPTDMSDPKQLKKVCFPFWNEHDRDYKVDTIGGDFGNAQIIVTPLPDNLYSIQIYRDAKIPYFGPLFDRMIVSQPILGSLVRSTAIDAFRASVHTNLYSFYKCVYAQRSNDVKTITNRHKVANWSYEQFMERIFMPEEQLLHCYRPLTNESLRHLSKLNDEERLSVNGSLLKPLLVERVSGTLANKQVRQYIVDHFRKLGWHVEIDEFEDLTPFGVKSFANIIVTQNVDKPTRLVLAAHYDSMYSPDFEFIGATDSAVPCGILMNVAETLNGYLSTSYYNTEKTVQMIFFDGEEAFQQWSPTDSIYGARHLAQHWESTLVSHPKKVFKNKLDQIEVMVLLDLLGATNSQFPNFYRSTSWLYEKLMNLEHRLNSQSVLKTVSAKTGEALISLFNPYSALTYRGEAIGDDHVPFLIRGVNVLHMIPYPFPSIWKLTLFDVTVKDNADCIDQAVVENLAVIFRTFTAEYLELNPLPHNEL</sequence>
<dbReference type="SUPFAM" id="SSF48371">
    <property type="entry name" value="ARM repeat"/>
    <property type="match status" value="1"/>
</dbReference>
<evidence type="ECO:0000313" key="5">
    <source>
        <dbReference type="EMBL" id="GAN00690.1"/>
    </source>
</evidence>
<dbReference type="InterPro" id="IPR037457">
    <property type="entry name" value="M28_QC"/>
</dbReference>
<feature type="compositionally biased region" description="Polar residues" evidence="3">
    <location>
        <begin position="1083"/>
        <end position="1092"/>
    </location>
</feature>
<feature type="region of interest" description="Disordered" evidence="3">
    <location>
        <begin position="1557"/>
        <end position="1580"/>
    </location>
</feature>
<keyword evidence="2" id="KW-0597">Phosphoprotein</keyword>
<feature type="compositionally biased region" description="Low complexity" evidence="3">
    <location>
        <begin position="816"/>
        <end position="833"/>
    </location>
</feature>
<feature type="domain" description="Rap-GAP" evidence="4">
    <location>
        <begin position="1902"/>
        <end position="2106"/>
    </location>
</feature>
<dbReference type="OrthoDB" id="19311at2759"/>
<dbReference type="Gene3D" id="3.40.630.10">
    <property type="entry name" value="Zn peptidases"/>
    <property type="match status" value="1"/>
</dbReference>
<dbReference type="InterPro" id="IPR027107">
    <property type="entry name" value="Tuberin/Ral-act_asu"/>
</dbReference>
<name>A0A0C9LPB3_9FUNG</name>
<feature type="region of interest" description="Disordered" evidence="3">
    <location>
        <begin position="1"/>
        <end position="46"/>
    </location>
</feature>
<evidence type="ECO:0000259" key="4">
    <source>
        <dbReference type="PROSITE" id="PS50085"/>
    </source>
</evidence>
<protein>
    <recommendedName>
        <fullName evidence="4">Rap-GAP domain-containing protein</fullName>
    </recommendedName>
</protein>
<keyword evidence="1" id="KW-0343">GTPase activation</keyword>
<feature type="compositionally biased region" description="Basic and acidic residues" evidence="3">
    <location>
        <begin position="1093"/>
        <end position="1107"/>
    </location>
</feature>
<feature type="region of interest" description="Disordered" evidence="3">
    <location>
        <begin position="816"/>
        <end position="908"/>
    </location>
</feature>
<dbReference type="Pfam" id="PF02145">
    <property type="entry name" value="Rap_GAP"/>
    <property type="match status" value="1"/>
</dbReference>
<feature type="region of interest" description="Disordered" evidence="3">
    <location>
        <begin position="1081"/>
        <end position="1134"/>
    </location>
</feature>
<feature type="compositionally biased region" description="Acidic residues" evidence="3">
    <location>
        <begin position="942"/>
        <end position="951"/>
    </location>
</feature>
<dbReference type="Pfam" id="PF04389">
    <property type="entry name" value="Peptidase_M28"/>
    <property type="match status" value="1"/>
</dbReference>
<dbReference type="PANTHER" id="PTHR10063">
    <property type="entry name" value="TUBERIN"/>
    <property type="match status" value="1"/>
</dbReference>
<feature type="compositionally biased region" description="Low complexity" evidence="3">
    <location>
        <begin position="1118"/>
        <end position="1127"/>
    </location>
</feature>
<dbReference type="Gene3D" id="3.40.50.11210">
    <property type="entry name" value="Rap/Ran-GAP"/>
    <property type="match status" value="1"/>
</dbReference>
<organism evidence="5">
    <name type="scientific">Mucor ambiguus</name>
    <dbReference type="NCBI Taxonomy" id="91626"/>
    <lineage>
        <taxon>Eukaryota</taxon>
        <taxon>Fungi</taxon>
        <taxon>Fungi incertae sedis</taxon>
        <taxon>Mucoromycota</taxon>
        <taxon>Mucoromycotina</taxon>
        <taxon>Mucoromycetes</taxon>
        <taxon>Mucorales</taxon>
        <taxon>Mucorineae</taxon>
        <taxon>Mucoraceae</taxon>
        <taxon>Mucor</taxon>
    </lineage>
</organism>
<dbReference type="GO" id="GO:0005096">
    <property type="term" value="F:GTPase activator activity"/>
    <property type="evidence" value="ECO:0007669"/>
    <property type="project" value="UniProtKB-KW"/>
</dbReference>
<dbReference type="STRING" id="91626.A0A0C9LPB3"/>
<gene>
    <name evidence="5" type="ORF">MAM1_0001c00112</name>
</gene>
<evidence type="ECO:0000313" key="6">
    <source>
        <dbReference type="Proteomes" id="UP000053815"/>
    </source>
</evidence>